<organism evidence="2 3">
    <name type="scientific">Clostridium neuense</name>
    <dbReference type="NCBI Taxonomy" id="1728934"/>
    <lineage>
        <taxon>Bacteria</taxon>
        <taxon>Bacillati</taxon>
        <taxon>Bacillota</taxon>
        <taxon>Clostridia</taxon>
        <taxon>Eubacteriales</taxon>
        <taxon>Clostridiaceae</taxon>
        <taxon>Clostridium</taxon>
    </lineage>
</organism>
<reference evidence="2 3" key="1">
    <citation type="submission" date="2024-11" db="EMBL/GenBank/DDBJ databases">
        <authorList>
            <person name="Heng Y.C."/>
            <person name="Lim A.C.H."/>
            <person name="Lee J.K.Y."/>
            <person name="Kittelmann S."/>
        </authorList>
    </citation>
    <scope>NUCLEOTIDE SEQUENCE [LARGE SCALE GENOMIC DNA]</scope>
    <source>
        <strain evidence="2 3">WILCCON 0114</strain>
    </source>
</reference>
<evidence type="ECO:0000259" key="1">
    <source>
        <dbReference type="Pfam" id="PF24032"/>
    </source>
</evidence>
<evidence type="ECO:0000313" key="3">
    <source>
        <dbReference type="Proteomes" id="UP001623592"/>
    </source>
</evidence>
<dbReference type="RefSeq" id="WP_406785537.1">
    <property type="nucleotide sequence ID" value="NZ_JBJIAA010000001.1"/>
</dbReference>
<protein>
    <submittedName>
        <fullName evidence="2">Terminase</fullName>
    </submittedName>
</protein>
<sequence>MIHAYSLYDRWLVTDITGYLKTIEWSGDLSQCARKIEGTLAYSIFDKNQPHVQIGPGTLIWLVDDEIGEFFRGIVFDRELNSSEEVTFTAYDYLIYFLKSKGTYNFQNMLPEDIAEKVCSDAGVETGNIENTGVKVSFLSQNEAFYNIIMKAYTKVSKASNGKLQYFPRIVGEKLEIIEKGKVVPNFELRPDLNMNSCDYSDNIEDMINRVKIYDDKNNYLGVVEDAEHITEFGVLQDTYTVEEGKNPNAEANLMLKGAETETTVEAIGNMNCITGFGVRTKIFYMDVLSDAVWYIDSDNHTFDVETGKHTMELVLHSSNLMDLQEEE</sequence>
<dbReference type="EMBL" id="JBJIAA010000001">
    <property type="protein sequence ID" value="MFL0248858.1"/>
    <property type="molecule type" value="Genomic_DNA"/>
</dbReference>
<comment type="caution">
    <text evidence="2">The sequence shown here is derived from an EMBL/GenBank/DDBJ whole genome shotgun (WGS) entry which is preliminary data.</text>
</comment>
<name>A0ABW8TAV4_9CLOT</name>
<dbReference type="Proteomes" id="UP001623592">
    <property type="component" value="Unassembled WGS sequence"/>
</dbReference>
<proteinExistence type="predicted"/>
<dbReference type="SUPFAM" id="SSF69279">
    <property type="entry name" value="Phage tail proteins"/>
    <property type="match status" value="1"/>
</dbReference>
<dbReference type="Pfam" id="PF24032">
    <property type="entry name" value="YQBQ"/>
    <property type="match status" value="1"/>
</dbReference>
<feature type="domain" description="YqbQ/XkdQ" evidence="1">
    <location>
        <begin position="23"/>
        <end position="316"/>
    </location>
</feature>
<gene>
    <name evidence="2" type="ORF">ACJDT4_00365</name>
</gene>
<accession>A0ABW8TAV4</accession>
<keyword evidence="3" id="KW-1185">Reference proteome</keyword>
<dbReference type="InterPro" id="IPR056937">
    <property type="entry name" value="YqbQ/XkdQ"/>
</dbReference>
<evidence type="ECO:0000313" key="2">
    <source>
        <dbReference type="EMBL" id="MFL0248858.1"/>
    </source>
</evidence>